<protein>
    <submittedName>
        <fullName evidence="14">6-phospho-beta-glucosidase</fullName>
    </submittedName>
</protein>
<feature type="site" description="Increases basicity of active site Tyr" evidence="11">
    <location>
        <position position="106"/>
    </location>
</feature>
<feature type="binding site" evidence="10">
    <location>
        <position position="196"/>
    </location>
    <ligand>
        <name>Mn(2+)</name>
        <dbReference type="ChEBI" id="CHEBI:29035"/>
    </ligand>
</feature>
<evidence type="ECO:0000256" key="12">
    <source>
        <dbReference type="RuleBase" id="RU361152"/>
    </source>
</evidence>
<gene>
    <name evidence="14" type="ORF">IO98_03525</name>
</gene>
<feature type="active site" description="Proton donor" evidence="8">
    <location>
        <position position="167"/>
    </location>
</feature>
<dbReference type="SUPFAM" id="SSF51735">
    <property type="entry name" value="NAD(P)-binding Rossmann-fold domains"/>
    <property type="match status" value="1"/>
</dbReference>
<evidence type="ECO:0000256" key="1">
    <source>
        <dbReference type="ARBA" id="ARBA00010141"/>
    </source>
</evidence>
<feature type="binding site" evidence="9">
    <location>
        <position position="90"/>
    </location>
    <ligand>
        <name>substrate</name>
    </ligand>
</feature>
<dbReference type="Gene3D" id="3.90.110.10">
    <property type="entry name" value="Lactate dehydrogenase/glycoside hydrolase, family 4, C-terminal"/>
    <property type="match status" value="1"/>
</dbReference>
<evidence type="ECO:0000256" key="11">
    <source>
        <dbReference type="PIRSR" id="PIRSR601088-4"/>
    </source>
</evidence>
<dbReference type="PANTHER" id="PTHR32092:SF5">
    <property type="entry name" value="6-PHOSPHO-BETA-GLUCOSIDASE"/>
    <property type="match status" value="1"/>
</dbReference>
<dbReference type="InterPro" id="IPR022616">
    <property type="entry name" value="Glyco_hydro_4_C"/>
</dbReference>
<comment type="caution">
    <text evidence="14">The sequence shown here is derived from an EMBL/GenBank/DDBJ whole genome shotgun (WGS) entry which is preliminary data.</text>
</comment>
<keyword evidence="10" id="KW-0170">Cobalt</keyword>
<accession>A0A084JQX2</accession>
<keyword evidence="6 10" id="KW-0464">Manganese</keyword>
<keyword evidence="7 12" id="KW-0326">Glycosidase</keyword>
<dbReference type="Pfam" id="PF02056">
    <property type="entry name" value="Glyco_hydro_4"/>
    <property type="match status" value="1"/>
</dbReference>
<dbReference type="Proteomes" id="UP000028525">
    <property type="component" value="Unassembled WGS sequence"/>
</dbReference>
<dbReference type="Gene3D" id="3.40.50.720">
    <property type="entry name" value="NAD(P)-binding Rossmann-like Domain"/>
    <property type="match status" value="1"/>
</dbReference>
<dbReference type="GO" id="GO:0005975">
    <property type="term" value="P:carbohydrate metabolic process"/>
    <property type="evidence" value="ECO:0007669"/>
    <property type="project" value="InterPro"/>
</dbReference>
<reference evidence="14 15" key="1">
    <citation type="submission" date="2014-07" db="EMBL/GenBank/DDBJ databases">
        <title>Draft genome of Clostridium celerecrescens 152B isolated from sediments associated with methane hydrate from Krishna Godavari basin.</title>
        <authorList>
            <person name="Honkalas V.S."/>
            <person name="Dabir A.P."/>
            <person name="Arora P."/>
            <person name="Dhakephalkar P.K."/>
        </authorList>
    </citation>
    <scope>NUCLEOTIDE SEQUENCE [LARGE SCALE GENOMIC DNA]</scope>
    <source>
        <strain evidence="14 15">152B</strain>
    </source>
</reference>
<evidence type="ECO:0000256" key="8">
    <source>
        <dbReference type="PIRSR" id="PIRSR601088-1"/>
    </source>
</evidence>
<organism evidence="14 15">
    <name type="scientific">Lacrimispora celerecrescens</name>
    <dbReference type="NCBI Taxonomy" id="29354"/>
    <lineage>
        <taxon>Bacteria</taxon>
        <taxon>Bacillati</taxon>
        <taxon>Bacillota</taxon>
        <taxon>Clostridia</taxon>
        <taxon>Lachnospirales</taxon>
        <taxon>Lachnospiraceae</taxon>
        <taxon>Lacrimispora</taxon>
    </lineage>
</organism>
<dbReference type="OrthoDB" id="9808275at2"/>
<feature type="binding site" evidence="9">
    <location>
        <position position="145"/>
    </location>
    <ligand>
        <name>substrate</name>
    </ligand>
</feature>
<feature type="active site" description="Proton acceptor" evidence="8">
    <location>
        <position position="244"/>
    </location>
</feature>
<dbReference type="SUPFAM" id="SSF56327">
    <property type="entry name" value="LDH C-terminal domain-like"/>
    <property type="match status" value="1"/>
</dbReference>
<dbReference type="RefSeq" id="WP_038277919.1">
    <property type="nucleotide sequence ID" value="NZ_JPME01000005.1"/>
</dbReference>
<keyword evidence="3 10" id="KW-0479">Metal-binding</keyword>
<evidence type="ECO:0000256" key="3">
    <source>
        <dbReference type="ARBA" id="ARBA00022723"/>
    </source>
</evidence>
<evidence type="ECO:0000259" key="13">
    <source>
        <dbReference type="Pfam" id="PF11975"/>
    </source>
</evidence>
<evidence type="ECO:0000256" key="6">
    <source>
        <dbReference type="ARBA" id="ARBA00023211"/>
    </source>
</evidence>
<evidence type="ECO:0000256" key="9">
    <source>
        <dbReference type="PIRSR" id="PIRSR601088-2"/>
    </source>
</evidence>
<evidence type="ECO:0000313" key="14">
    <source>
        <dbReference type="EMBL" id="KEZ91356.1"/>
    </source>
</evidence>
<dbReference type="GO" id="GO:0046872">
    <property type="term" value="F:metal ion binding"/>
    <property type="evidence" value="ECO:0007669"/>
    <property type="project" value="UniProtKB-KW"/>
</dbReference>
<dbReference type="InterPro" id="IPR036291">
    <property type="entry name" value="NAD(P)-bd_dom_sf"/>
</dbReference>
<evidence type="ECO:0000256" key="7">
    <source>
        <dbReference type="ARBA" id="ARBA00023295"/>
    </source>
</evidence>
<dbReference type="PRINTS" id="PR00732">
    <property type="entry name" value="GLHYDRLASE4"/>
</dbReference>
<dbReference type="GO" id="GO:0016616">
    <property type="term" value="F:oxidoreductase activity, acting on the CH-OH group of donors, NAD or NADP as acceptor"/>
    <property type="evidence" value="ECO:0007669"/>
    <property type="project" value="InterPro"/>
</dbReference>
<dbReference type="EMBL" id="JPME01000005">
    <property type="protein sequence ID" value="KEZ91356.1"/>
    <property type="molecule type" value="Genomic_DNA"/>
</dbReference>
<dbReference type="GO" id="GO:0004553">
    <property type="term" value="F:hydrolase activity, hydrolyzing O-glycosyl compounds"/>
    <property type="evidence" value="ECO:0007669"/>
    <property type="project" value="InterPro"/>
</dbReference>
<evidence type="ECO:0000256" key="4">
    <source>
        <dbReference type="ARBA" id="ARBA00022801"/>
    </source>
</evidence>
<dbReference type="InterPro" id="IPR015955">
    <property type="entry name" value="Lactate_DH/Glyco_Ohase_4_C"/>
</dbReference>
<comment type="cofactor">
    <cofactor evidence="12">
        <name>NAD(+)</name>
        <dbReference type="ChEBI" id="CHEBI:57540"/>
    </cofactor>
    <text evidence="12">Binds 1 NAD(+) per subunit.</text>
</comment>
<feature type="binding site" evidence="10">
    <location>
        <position position="166"/>
    </location>
    <ligand>
        <name>Mn(2+)</name>
        <dbReference type="ChEBI" id="CHEBI:29035"/>
    </ligand>
</feature>
<feature type="domain" description="Glycosyl hydrolase family 4 C-terminal" evidence="13">
    <location>
        <begin position="191"/>
        <end position="430"/>
    </location>
</feature>
<keyword evidence="5 12" id="KW-0520">NAD</keyword>
<keyword evidence="15" id="KW-1185">Reference proteome</keyword>
<keyword evidence="4 12" id="KW-0378">Hydrolase</keyword>
<evidence type="ECO:0000313" key="15">
    <source>
        <dbReference type="Proteomes" id="UP000028525"/>
    </source>
</evidence>
<dbReference type="Pfam" id="PF11975">
    <property type="entry name" value="Glyco_hydro_4C"/>
    <property type="match status" value="1"/>
</dbReference>
<evidence type="ECO:0000256" key="2">
    <source>
        <dbReference type="ARBA" id="ARBA00011881"/>
    </source>
</evidence>
<sequence length="455" mass="51500">MKITVIGGGGVRSMFLAKSLSQNAKRLGITDLVFMDNNEKKLNIYGKMAREVAKRIDPSLTFALTTDPVEAVTDADYVITTIRVGEDDMRVKDERIALSYDLLGQETTGAAGFSFAMRSVPALVKYCELIKEHAKKEVKVFNFTNPAGVVSQTLRDMGFDFTYGICDAPSGLLHSFAKLYGVSQDEMTGECYGLNHLSFFKSIQLNGKEIIPDLLVDDRVYESTDMRFFEKELALHLGCILNEYLYYFYYREEAIANILAANVTRGEVIKDINIHMTEELSKMDIEGDFDHCLKVYEQWYDKRERAYMANETGIKSHKPSFKFDINEKDNGGYAGVALKYIEAELSGEPKDMILCVPNNGAIEGLKDTDVVEISCTITRDGYIPHKIEEPGELQMELIRRVKSYERLASSAIRNRDKKEAVDCLMLHPLVNSYSLAKALMEQYLSINTEYIKGWK</sequence>
<dbReference type="AlphaFoldDB" id="A0A084JQX2"/>
<evidence type="ECO:0000256" key="10">
    <source>
        <dbReference type="PIRSR" id="PIRSR601088-3"/>
    </source>
</evidence>
<comment type="similarity">
    <text evidence="1 12">Belongs to the glycosyl hydrolase 4 family.</text>
</comment>
<proteinExistence type="inferred from homology"/>
<comment type="subunit">
    <text evidence="2">Homotetramer.</text>
</comment>
<name>A0A084JQX2_9FIRM</name>
<dbReference type="PANTHER" id="PTHR32092">
    <property type="entry name" value="6-PHOSPHO-BETA-GLUCOSIDASE-RELATED"/>
    <property type="match status" value="1"/>
</dbReference>
<evidence type="ECO:0000256" key="5">
    <source>
        <dbReference type="ARBA" id="ARBA00023027"/>
    </source>
</evidence>
<dbReference type="InterPro" id="IPR001088">
    <property type="entry name" value="Glyco_hydro_4"/>
</dbReference>
<keyword evidence="10" id="KW-0408">Iron</keyword>
<dbReference type="STRING" id="29354.IO98_03525"/>
<keyword evidence="10" id="KW-0533">Nickel</keyword>